<comment type="caution">
    <text evidence="1">The sequence shown here is derived from an EMBL/GenBank/DDBJ whole genome shotgun (WGS) entry which is preliminary data.</text>
</comment>
<protein>
    <submittedName>
        <fullName evidence="1">Uncharacterized protein</fullName>
    </submittedName>
</protein>
<proteinExistence type="predicted"/>
<dbReference type="EMBL" id="CM037615">
    <property type="protein sequence ID" value="KAH8012970.1"/>
    <property type="molecule type" value="Genomic_DNA"/>
</dbReference>
<evidence type="ECO:0000313" key="2">
    <source>
        <dbReference type="Proteomes" id="UP000827872"/>
    </source>
</evidence>
<gene>
    <name evidence="1" type="ORF">K3G42_007906</name>
</gene>
<keyword evidence="2" id="KW-1185">Reference proteome</keyword>
<organism evidence="1 2">
    <name type="scientific">Sphaerodactylus townsendi</name>
    <dbReference type="NCBI Taxonomy" id="933632"/>
    <lineage>
        <taxon>Eukaryota</taxon>
        <taxon>Metazoa</taxon>
        <taxon>Chordata</taxon>
        <taxon>Craniata</taxon>
        <taxon>Vertebrata</taxon>
        <taxon>Euteleostomi</taxon>
        <taxon>Lepidosauria</taxon>
        <taxon>Squamata</taxon>
        <taxon>Bifurcata</taxon>
        <taxon>Gekkota</taxon>
        <taxon>Sphaerodactylidae</taxon>
        <taxon>Sphaerodactylus</taxon>
    </lineage>
</organism>
<reference evidence="1" key="1">
    <citation type="submission" date="2021-08" db="EMBL/GenBank/DDBJ databases">
        <title>The first chromosome-level gecko genome reveals the dynamic sex chromosomes of Neotropical dwarf geckos (Sphaerodactylidae: Sphaerodactylus).</title>
        <authorList>
            <person name="Pinto B.J."/>
            <person name="Keating S.E."/>
            <person name="Gamble T."/>
        </authorList>
    </citation>
    <scope>NUCLEOTIDE SEQUENCE</scope>
    <source>
        <strain evidence="1">TG3544</strain>
    </source>
</reference>
<name>A0ACB8G0R6_9SAUR</name>
<dbReference type="Proteomes" id="UP000827872">
    <property type="component" value="Linkage Group LG02"/>
</dbReference>
<sequence>MQPFVTLIGVALKEKVIAVVQPPLLIAENKSATIFCSFTCNNRQTKTFKASLLKGTARNVEVCSVDWNKTSHNYNENLSEIGCRTQTNTTAVTFSLYNLSVAHTDIYVCKIEAVYPPPYHHSEGNGTVIHVKEEPWRADGLKYSSAMAIGLAIIACYGVAVTGALVYCWVRSKKKRFPQKDYHNMISWQLNSPKRNSQPSIPARTYTTYRFWEP</sequence>
<evidence type="ECO:0000313" key="1">
    <source>
        <dbReference type="EMBL" id="KAH8012970.1"/>
    </source>
</evidence>
<accession>A0ACB8G0R6</accession>